<feature type="compositionally biased region" description="Basic residues" evidence="1">
    <location>
        <begin position="362"/>
        <end position="374"/>
    </location>
</feature>
<feature type="compositionally biased region" description="Low complexity" evidence="1">
    <location>
        <begin position="284"/>
        <end position="297"/>
    </location>
</feature>
<proteinExistence type="predicted"/>
<name>A0A1L9RGR0_ASPWE</name>
<dbReference type="Proteomes" id="UP000184383">
    <property type="component" value="Unassembled WGS sequence"/>
</dbReference>
<dbReference type="VEuPathDB" id="FungiDB:ASPWEDRAFT_557034"/>
<dbReference type="OrthoDB" id="5431298at2759"/>
<evidence type="ECO:0000313" key="3">
    <source>
        <dbReference type="Proteomes" id="UP000184383"/>
    </source>
</evidence>
<dbReference type="AlphaFoldDB" id="A0A1L9RGR0"/>
<gene>
    <name evidence="2" type="ORF">ASPWEDRAFT_557034</name>
</gene>
<dbReference type="EMBL" id="KV878213">
    <property type="protein sequence ID" value="OJJ34048.1"/>
    <property type="molecule type" value="Genomic_DNA"/>
</dbReference>
<feature type="region of interest" description="Disordered" evidence="1">
    <location>
        <begin position="278"/>
        <end position="297"/>
    </location>
</feature>
<evidence type="ECO:0000256" key="1">
    <source>
        <dbReference type="SAM" id="MobiDB-lite"/>
    </source>
</evidence>
<organism evidence="2 3">
    <name type="scientific">Aspergillus wentii DTO 134E9</name>
    <dbReference type="NCBI Taxonomy" id="1073089"/>
    <lineage>
        <taxon>Eukaryota</taxon>
        <taxon>Fungi</taxon>
        <taxon>Dikarya</taxon>
        <taxon>Ascomycota</taxon>
        <taxon>Pezizomycotina</taxon>
        <taxon>Eurotiomycetes</taxon>
        <taxon>Eurotiomycetidae</taxon>
        <taxon>Eurotiales</taxon>
        <taxon>Aspergillaceae</taxon>
        <taxon>Aspergillus</taxon>
        <taxon>Aspergillus subgen. Cremei</taxon>
    </lineage>
</organism>
<feature type="region of interest" description="Disordered" evidence="1">
    <location>
        <begin position="163"/>
        <end position="193"/>
    </location>
</feature>
<feature type="compositionally biased region" description="Low complexity" evidence="1">
    <location>
        <begin position="175"/>
        <end position="185"/>
    </location>
</feature>
<feature type="region of interest" description="Disordered" evidence="1">
    <location>
        <begin position="96"/>
        <end position="115"/>
    </location>
</feature>
<dbReference type="STRING" id="1073089.A0A1L9RGR0"/>
<keyword evidence="3" id="KW-1185">Reference proteome</keyword>
<feature type="compositionally biased region" description="Basic and acidic residues" evidence="1">
    <location>
        <begin position="345"/>
        <end position="361"/>
    </location>
</feature>
<accession>A0A1L9RGR0</accession>
<dbReference type="RefSeq" id="XP_040687724.1">
    <property type="nucleotide sequence ID" value="XM_040838247.1"/>
</dbReference>
<evidence type="ECO:0000313" key="2">
    <source>
        <dbReference type="EMBL" id="OJJ34048.1"/>
    </source>
</evidence>
<dbReference type="GeneID" id="63754095"/>
<reference evidence="3" key="1">
    <citation type="journal article" date="2017" name="Genome Biol.">
        <title>Comparative genomics reveals high biological diversity and specific adaptations in the industrially and medically important fungal genus Aspergillus.</title>
        <authorList>
            <person name="de Vries R.P."/>
            <person name="Riley R."/>
            <person name="Wiebenga A."/>
            <person name="Aguilar-Osorio G."/>
            <person name="Amillis S."/>
            <person name="Uchima C.A."/>
            <person name="Anderluh G."/>
            <person name="Asadollahi M."/>
            <person name="Askin M."/>
            <person name="Barry K."/>
            <person name="Battaglia E."/>
            <person name="Bayram O."/>
            <person name="Benocci T."/>
            <person name="Braus-Stromeyer S.A."/>
            <person name="Caldana C."/>
            <person name="Canovas D."/>
            <person name="Cerqueira G.C."/>
            <person name="Chen F."/>
            <person name="Chen W."/>
            <person name="Choi C."/>
            <person name="Clum A."/>
            <person name="Dos Santos R.A."/>
            <person name="Damasio A.R."/>
            <person name="Diallinas G."/>
            <person name="Emri T."/>
            <person name="Fekete E."/>
            <person name="Flipphi M."/>
            <person name="Freyberg S."/>
            <person name="Gallo A."/>
            <person name="Gournas C."/>
            <person name="Habgood R."/>
            <person name="Hainaut M."/>
            <person name="Harispe M.L."/>
            <person name="Henrissat B."/>
            <person name="Hilden K.S."/>
            <person name="Hope R."/>
            <person name="Hossain A."/>
            <person name="Karabika E."/>
            <person name="Karaffa L."/>
            <person name="Karanyi Z."/>
            <person name="Krasevec N."/>
            <person name="Kuo A."/>
            <person name="Kusch H."/>
            <person name="LaButti K."/>
            <person name="Lagendijk E.L."/>
            <person name="Lapidus A."/>
            <person name="Levasseur A."/>
            <person name="Lindquist E."/>
            <person name="Lipzen A."/>
            <person name="Logrieco A.F."/>
            <person name="MacCabe A."/>
            <person name="Maekelae M.R."/>
            <person name="Malavazi I."/>
            <person name="Melin P."/>
            <person name="Meyer V."/>
            <person name="Mielnichuk N."/>
            <person name="Miskei M."/>
            <person name="Molnar A.P."/>
            <person name="Mule G."/>
            <person name="Ngan C.Y."/>
            <person name="Orejas M."/>
            <person name="Orosz E."/>
            <person name="Ouedraogo J.P."/>
            <person name="Overkamp K.M."/>
            <person name="Park H.-S."/>
            <person name="Perrone G."/>
            <person name="Piumi F."/>
            <person name="Punt P.J."/>
            <person name="Ram A.F."/>
            <person name="Ramon A."/>
            <person name="Rauscher S."/>
            <person name="Record E."/>
            <person name="Riano-Pachon D.M."/>
            <person name="Robert V."/>
            <person name="Roehrig J."/>
            <person name="Ruller R."/>
            <person name="Salamov A."/>
            <person name="Salih N.S."/>
            <person name="Samson R.A."/>
            <person name="Sandor E."/>
            <person name="Sanguinetti M."/>
            <person name="Schuetze T."/>
            <person name="Sepcic K."/>
            <person name="Shelest E."/>
            <person name="Sherlock G."/>
            <person name="Sophianopoulou V."/>
            <person name="Squina F.M."/>
            <person name="Sun H."/>
            <person name="Susca A."/>
            <person name="Todd R.B."/>
            <person name="Tsang A."/>
            <person name="Unkles S.E."/>
            <person name="van de Wiele N."/>
            <person name="van Rossen-Uffink D."/>
            <person name="Oliveira J.V."/>
            <person name="Vesth T.C."/>
            <person name="Visser J."/>
            <person name="Yu J.-H."/>
            <person name="Zhou M."/>
            <person name="Andersen M.R."/>
            <person name="Archer D.B."/>
            <person name="Baker S.E."/>
            <person name="Benoit I."/>
            <person name="Brakhage A.A."/>
            <person name="Braus G.H."/>
            <person name="Fischer R."/>
            <person name="Frisvad J.C."/>
            <person name="Goldman G.H."/>
            <person name="Houbraken J."/>
            <person name="Oakley B."/>
            <person name="Pocsi I."/>
            <person name="Scazzocchio C."/>
            <person name="Seiboth B."/>
            <person name="vanKuyk P.A."/>
            <person name="Wortman J."/>
            <person name="Dyer P.S."/>
            <person name="Grigoriev I.V."/>
        </authorList>
    </citation>
    <scope>NUCLEOTIDE SEQUENCE [LARGE SCALE GENOMIC DNA]</scope>
    <source>
        <strain evidence="3">DTO 134E9</strain>
    </source>
</reference>
<protein>
    <submittedName>
        <fullName evidence="2">Uncharacterized protein</fullName>
    </submittedName>
</protein>
<feature type="region of interest" description="Disordered" evidence="1">
    <location>
        <begin position="338"/>
        <end position="374"/>
    </location>
</feature>
<sequence length="374" mass="39656">MAQLLVRGELPCYDNVAYYVCSKTNFMGCCSVDPCASGICPDHTNITTSMTTAPTRATTKAGVTVTKSAAKITSLISSQSISSAAPTLSSTTTAESSSAAAMASPTDNSSGSSHRGEGALIGGLATGFVALLVISDDNGTERVTRRDIGPSVYGNDEGLFNAPTYIAYQPPPPSTRSRSSSPATPKRSKPINTAYSPYSLVLNSVDSVPKSTVPLIPSVSTTSSADSIQLTTSIPPKRTFTPELPDTGFYRQRAELASYSQSELINIPLDQRQRIKPVEQHQKSITTPPRTTSTPPIVTSDGAVLGANLDQITPAYDSIYPEKGGGETLSHVMSFMHYGSGSESGRGDSKESLDVMREVPKRKSIKQKVRSRLM</sequence>
<feature type="compositionally biased region" description="Low complexity" evidence="1">
    <location>
        <begin position="96"/>
        <end position="106"/>
    </location>
</feature>